<dbReference type="OMA" id="FYYGNKA"/>
<feature type="region of interest" description="Disordered" evidence="2">
    <location>
        <begin position="202"/>
        <end position="221"/>
    </location>
</feature>
<feature type="compositionally biased region" description="Acidic residues" evidence="2">
    <location>
        <begin position="202"/>
        <end position="216"/>
    </location>
</feature>
<dbReference type="InterPro" id="IPR039774">
    <property type="entry name" value="Sin3-like"/>
</dbReference>
<name>A0A087SV50_STEMI</name>
<dbReference type="PANTHER" id="PTHR12346">
    <property type="entry name" value="SIN3B-RELATED"/>
    <property type="match status" value="1"/>
</dbReference>
<feature type="domain" description="Sin3 C-terminal" evidence="3">
    <location>
        <begin position="283"/>
        <end position="621"/>
    </location>
</feature>
<dbReference type="PANTHER" id="PTHR12346:SF0">
    <property type="entry name" value="SIN3A, ISOFORM G"/>
    <property type="match status" value="1"/>
</dbReference>
<reference evidence="4 5" key="1">
    <citation type="submission" date="2013-11" db="EMBL/GenBank/DDBJ databases">
        <title>Genome sequencing of Stegodyphus mimosarum.</title>
        <authorList>
            <person name="Bechsgaard J."/>
        </authorList>
    </citation>
    <scope>NUCLEOTIDE SEQUENCE [LARGE SCALE GENOMIC DNA]</scope>
</reference>
<accession>A0A087SV50</accession>
<evidence type="ECO:0000313" key="4">
    <source>
        <dbReference type="EMBL" id="KFM56739.1"/>
    </source>
</evidence>
<evidence type="ECO:0000313" key="5">
    <source>
        <dbReference type="Proteomes" id="UP000054359"/>
    </source>
</evidence>
<gene>
    <name evidence="4" type="ORF">X975_20933</name>
</gene>
<dbReference type="GO" id="GO:0000122">
    <property type="term" value="P:negative regulation of transcription by RNA polymerase II"/>
    <property type="evidence" value="ECO:0007669"/>
    <property type="project" value="TreeGrafter"/>
</dbReference>
<dbReference type="AlphaFoldDB" id="A0A087SV50"/>
<proteinExistence type="predicted"/>
<organism evidence="4 5">
    <name type="scientific">Stegodyphus mimosarum</name>
    <name type="common">African social velvet spider</name>
    <dbReference type="NCBI Taxonomy" id="407821"/>
    <lineage>
        <taxon>Eukaryota</taxon>
        <taxon>Metazoa</taxon>
        <taxon>Ecdysozoa</taxon>
        <taxon>Arthropoda</taxon>
        <taxon>Chelicerata</taxon>
        <taxon>Arachnida</taxon>
        <taxon>Araneae</taxon>
        <taxon>Araneomorphae</taxon>
        <taxon>Entelegynae</taxon>
        <taxon>Eresoidea</taxon>
        <taxon>Eresidae</taxon>
        <taxon>Stegodyphus</taxon>
    </lineage>
</organism>
<dbReference type="Proteomes" id="UP000054359">
    <property type="component" value="Unassembled WGS sequence"/>
</dbReference>
<dbReference type="GO" id="GO:0003714">
    <property type="term" value="F:transcription corepressor activity"/>
    <property type="evidence" value="ECO:0007669"/>
    <property type="project" value="InterPro"/>
</dbReference>
<dbReference type="EMBL" id="KK112102">
    <property type="protein sequence ID" value="KFM56739.1"/>
    <property type="molecule type" value="Genomic_DNA"/>
</dbReference>
<evidence type="ECO:0000259" key="3">
    <source>
        <dbReference type="Pfam" id="PF16879"/>
    </source>
</evidence>
<feature type="non-terminal residue" evidence="4">
    <location>
        <position position="707"/>
    </location>
</feature>
<dbReference type="GO" id="GO:0070822">
    <property type="term" value="C:Sin3-type complex"/>
    <property type="evidence" value="ECO:0007669"/>
    <property type="project" value="TreeGrafter"/>
</dbReference>
<protein>
    <submittedName>
        <fullName evidence="4">Paired amphipathic helix protein Sin3a</fullName>
    </submittedName>
</protein>
<keyword evidence="1" id="KW-0678">Repressor</keyword>
<evidence type="ECO:0000256" key="1">
    <source>
        <dbReference type="ARBA" id="ARBA00022491"/>
    </source>
</evidence>
<dbReference type="Pfam" id="PF16879">
    <property type="entry name" value="Sin3a_C"/>
    <property type="match status" value="1"/>
</dbReference>
<dbReference type="InterPro" id="IPR031693">
    <property type="entry name" value="Sin3_C"/>
</dbReference>
<sequence>MAKINRMTPEDKVRYRLDDTLGGSSTVIQQRAIKRIYGDKANDIIEGLKKNPVSAIPLVLRRLKAKEEEWRKAQKSFNKIWREQNEKYYLKSLDHQGINFKQNDVKFLRSKSILSEIETIYDERHEQAENEDGVTDVPTGPHLILSYKNKDIFKDAANLIIHHVKRQTGIHKEDKQKIKNIMRQFIPDFFSVPRIDLSDDEMDKDESEYMETEDGNESPKSSVYRDLLSLNLGCTNNGFNRETSNSGRISPPQDEKISDRTFTSCAQNSTMDNSLPDESYTLLFGNNHWYIFFRLHHILCERLWKIYERSQILIAEEMKDKADRTVSTAVALRLRPRNNIDVKSYYPAFLDMVKNLLDNNIESSLYEDNLREMFGIHAYLGFTLDKVIQNVVRQLQHVVADDSCTHLTSLFLEEAKNKATGGPCATASHRAAAELAYQRKAEPLRDENDNLFKIIVYKEEGKLTIEMLDTDSDASEDQSAGNKWNVFVRKYTSEESLANLVKEQLTKNPIFLPRQVNSWWNHTKSVHEEKESAQTAQENEMALRSIQDEIDSSKIDLSRLEDGGAGEAVKGLVGLNAKAKYLERTRQNKLAENAESTSRNFGCRFNLNSYKMTWIMDSENCLYKKKCLTKAQQSHQKVSEKLNKRFRDWHKRWLKENVDEEQEKLCRNWLLGLTEDSVPTVCIKVDNPTKSPYTCYNRYKIQVREKT</sequence>
<dbReference type="STRING" id="407821.A0A087SV50"/>
<keyword evidence="5" id="KW-1185">Reference proteome</keyword>
<evidence type="ECO:0000256" key="2">
    <source>
        <dbReference type="SAM" id="MobiDB-lite"/>
    </source>
</evidence>
<dbReference type="OrthoDB" id="10265969at2759"/>